<gene>
    <name evidence="1" type="ORF">MAE02_69070</name>
</gene>
<comment type="caution">
    <text evidence="1">The sequence shown here is derived from an EMBL/GenBank/DDBJ whole genome shotgun (WGS) entry which is preliminary data.</text>
</comment>
<sequence length="60" mass="6574">MGMLKNRRGATSMPEIATIGLDIAKNVFQIHGIERNGKIVLRKALRRSQVRGSSAPFPLA</sequence>
<reference evidence="1 2" key="1">
    <citation type="submission" date="2019-07" db="EMBL/GenBank/DDBJ databases">
        <title>Whole genome shotgun sequence of Microvirga aerophila NBRC 106136.</title>
        <authorList>
            <person name="Hosoyama A."/>
            <person name="Uohara A."/>
            <person name="Ohji S."/>
            <person name="Ichikawa N."/>
        </authorList>
    </citation>
    <scope>NUCLEOTIDE SEQUENCE [LARGE SCALE GENOMIC DNA]</scope>
    <source>
        <strain evidence="1 2">NBRC 106136</strain>
    </source>
</reference>
<accession>A0A512C4U1</accession>
<evidence type="ECO:0000313" key="2">
    <source>
        <dbReference type="Proteomes" id="UP000321085"/>
    </source>
</evidence>
<dbReference type="EMBL" id="BJYU01000361">
    <property type="protein sequence ID" value="GEO19211.1"/>
    <property type="molecule type" value="Genomic_DNA"/>
</dbReference>
<evidence type="ECO:0000313" key="1">
    <source>
        <dbReference type="EMBL" id="GEO19211.1"/>
    </source>
</evidence>
<dbReference type="AlphaFoldDB" id="A0A512C4U1"/>
<dbReference type="Proteomes" id="UP000321085">
    <property type="component" value="Unassembled WGS sequence"/>
</dbReference>
<protein>
    <submittedName>
        <fullName evidence="1">Uncharacterized protein</fullName>
    </submittedName>
</protein>
<keyword evidence="2" id="KW-1185">Reference proteome</keyword>
<organism evidence="1 2">
    <name type="scientific">Microvirga aerophila</name>
    <dbReference type="NCBI Taxonomy" id="670291"/>
    <lineage>
        <taxon>Bacteria</taxon>
        <taxon>Pseudomonadati</taxon>
        <taxon>Pseudomonadota</taxon>
        <taxon>Alphaproteobacteria</taxon>
        <taxon>Hyphomicrobiales</taxon>
        <taxon>Methylobacteriaceae</taxon>
        <taxon>Microvirga</taxon>
    </lineage>
</organism>
<proteinExistence type="predicted"/>
<name>A0A512C4U1_9HYPH</name>